<organism evidence="2 3">
    <name type="scientific">Butyribacter intestini</name>
    <dbReference type="NCBI Taxonomy" id="1703332"/>
    <lineage>
        <taxon>Bacteria</taxon>
        <taxon>Bacillati</taxon>
        <taxon>Bacillota</taxon>
        <taxon>Clostridia</taxon>
        <taxon>Lachnospirales</taxon>
        <taxon>Lachnospiraceae</taxon>
        <taxon>Butyribacter</taxon>
    </lineage>
</organism>
<keyword evidence="3" id="KW-1185">Reference proteome</keyword>
<proteinExistence type="predicted"/>
<feature type="domain" description="PucR C-terminal helix-turn-helix" evidence="1">
    <location>
        <begin position="32"/>
        <end position="88"/>
    </location>
</feature>
<dbReference type="InterPro" id="IPR042070">
    <property type="entry name" value="PucR_C-HTH_sf"/>
</dbReference>
<dbReference type="RefSeq" id="WP_055940745.1">
    <property type="nucleotide sequence ID" value="NZ_JAQDCV010000006.1"/>
</dbReference>
<dbReference type="EMBL" id="LLKB01000001">
    <property type="protein sequence ID" value="KQC85812.1"/>
    <property type="molecule type" value="Genomic_DNA"/>
</dbReference>
<dbReference type="Proteomes" id="UP000050833">
    <property type="component" value="Unassembled WGS sequence"/>
</dbReference>
<protein>
    <recommendedName>
        <fullName evidence="1">PucR C-terminal helix-turn-helix domain-containing protein</fullName>
    </recommendedName>
</protein>
<evidence type="ECO:0000313" key="3">
    <source>
        <dbReference type="Proteomes" id="UP000050833"/>
    </source>
</evidence>
<name>A0AAW3JT94_9FIRM</name>
<gene>
    <name evidence="2" type="ORF">APZ18_00980</name>
</gene>
<sequence length="94" mass="11206">MSITDKEVFKDYYNDTLGELIEYDKNNDSNILEVLKYYLENNGSVQKTAEHFYVHRNSINYRLNKVQDILDMDISDLDNCIQLRLAFMVRDMLD</sequence>
<accession>A0AAW3JT94</accession>
<dbReference type="Gene3D" id="1.10.10.2840">
    <property type="entry name" value="PucR C-terminal helix-turn-helix domain"/>
    <property type="match status" value="1"/>
</dbReference>
<dbReference type="PANTHER" id="PTHR33744">
    <property type="entry name" value="CARBOHYDRATE DIACID REGULATOR"/>
    <property type="match status" value="1"/>
</dbReference>
<dbReference type="InterPro" id="IPR025736">
    <property type="entry name" value="PucR_C-HTH_dom"/>
</dbReference>
<evidence type="ECO:0000259" key="1">
    <source>
        <dbReference type="Pfam" id="PF13556"/>
    </source>
</evidence>
<reference evidence="2 3" key="1">
    <citation type="submission" date="2015-10" db="EMBL/GenBank/DDBJ databases">
        <title>Butyribacter intestini gen. nov., sp. nov., a butyric acid-producing bacterium of the family Lachnospiraceae isolated from the human faeces.</title>
        <authorList>
            <person name="Zou Y."/>
            <person name="Xue W."/>
            <person name="Luo G."/>
            <person name="Lv M."/>
        </authorList>
    </citation>
    <scope>NUCLEOTIDE SEQUENCE [LARGE SCALE GENOMIC DNA]</scope>
    <source>
        <strain evidence="2 3">TF01-11</strain>
    </source>
</reference>
<evidence type="ECO:0000313" key="2">
    <source>
        <dbReference type="EMBL" id="KQC85812.1"/>
    </source>
</evidence>
<dbReference type="AlphaFoldDB" id="A0AAW3JT94"/>
<dbReference type="Pfam" id="PF13556">
    <property type="entry name" value="HTH_30"/>
    <property type="match status" value="1"/>
</dbReference>
<dbReference type="InterPro" id="IPR051448">
    <property type="entry name" value="CdaR-like_regulators"/>
</dbReference>
<dbReference type="PANTHER" id="PTHR33744:SF1">
    <property type="entry name" value="DNA-BINDING TRANSCRIPTIONAL ACTIVATOR ADER"/>
    <property type="match status" value="1"/>
</dbReference>
<comment type="caution">
    <text evidence="2">The sequence shown here is derived from an EMBL/GenBank/DDBJ whole genome shotgun (WGS) entry which is preliminary data.</text>
</comment>